<dbReference type="Gene3D" id="1.10.472.80">
    <property type="entry name" value="Ypt/Rab-GAP domain of gyp1p, domain 3"/>
    <property type="match status" value="1"/>
</dbReference>
<feature type="region of interest" description="Disordered" evidence="1">
    <location>
        <begin position="751"/>
        <end position="773"/>
    </location>
</feature>
<dbReference type="Proteomes" id="UP000008743">
    <property type="component" value="Unassembled WGS sequence"/>
</dbReference>
<reference evidence="4" key="1">
    <citation type="submission" date="2011-02" db="EMBL/GenBank/DDBJ databases">
        <title>The Genome Sequence of Capsaspora owczarzaki ATCC 30864.</title>
        <authorList>
            <person name="Russ C."/>
            <person name="Cuomo C."/>
            <person name="Burger G."/>
            <person name="Gray M.W."/>
            <person name="Holland P.W.H."/>
            <person name="King N."/>
            <person name="Lang F.B.F."/>
            <person name="Roger A.J."/>
            <person name="Ruiz-Trillo I."/>
            <person name="Young S.K."/>
            <person name="Zeng Q."/>
            <person name="Gargeya S."/>
            <person name="Alvarado L."/>
            <person name="Berlin A."/>
            <person name="Chapman S.B."/>
            <person name="Chen Z."/>
            <person name="Freedman E."/>
            <person name="Gellesch M."/>
            <person name="Goldberg J."/>
            <person name="Griggs A."/>
            <person name="Gujja S."/>
            <person name="Heilman E."/>
            <person name="Heiman D."/>
            <person name="Howarth C."/>
            <person name="Mehta T."/>
            <person name="Neiman D."/>
            <person name="Pearson M."/>
            <person name="Roberts A."/>
            <person name="Saif S."/>
            <person name="Shea T."/>
            <person name="Shenoy N."/>
            <person name="Sisk P."/>
            <person name="Stolte C."/>
            <person name="Sykes S."/>
            <person name="White J."/>
            <person name="Yandava C."/>
            <person name="Haas B."/>
            <person name="Nusbaum C."/>
            <person name="Birren B."/>
        </authorList>
    </citation>
    <scope>NUCLEOTIDE SEQUENCE</scope>
    <source>
        <strain evidence="4">ATCC 30864</strain>
    </source>
</reference>
<dbReference type="STRING" id="595528.A0A0D2U3A2"/>
<dbReference type="SUPFAM" id="SSF47923">
    <property type="entry name" value="Ypt/Rab-GAP domain of gyp1p"/>
    <property type="match status" value="2"/>
</dbReference>
<dbReference type="PANTHER" id="PTHR47219">
    <property type="entry name" value="RAB GTPASE-ACTIVATING PROTEIN 1-LIKE"/>
    <property type="match status" value="1"/>
</dbReference>
<dbReference type="EMBL" id="KE346360">
    <property type="protein sequence ID" value="KJE89651.1"/>
    <property type="molecule type" value="Genomic_DNA"/>
</dbReference>
<name>A0A0D2U3A2_CAPO3</name>
<evidence type="ECO:0000259" key="2">
    <source>
        <dbReference type="PROSITE" id="PS50086"/>
    </source>
</evidence>
<proteinExistence type="predicted"/>
<evidence type="ECO:0000313" key="3">
    <source>
        <dbReference type="EMBL" id="KJE89651.1"/>
    </source>
</evidence>
<dbReference type="Gene3D" id="1.10.8.270">
    <property type="entry name" value="putative rabgap domain of human tbc1 domain family member 14 like domains"/>
    <property type="match status" value="1"/>
</dbReference>
<keyword evidence="4" id="KW-1185">Reference proteome</keyword>
<dbReference type="InterPro" id="IPR000195">
    <property type="entry name" value="Rab-GAP-TBC_dom"/>
</dbReference>
<dbReference type="RefSeq" id="XP_004365959.2">
    <property type="nucleotide sequence ID" value="XM_004365902.2"/>
</dbReference>
<sequence>MQHPLEASLPYDEYDFWIAETLAEDDYRCHTYSPDESAQVDDVWVKLMKQLQDNAETSAVDKIRQLLQRGIARHRRGGLWSLLLGTRFIRANSEYDYKVNREAVQVQREIFEQREDELRQHYQQQAKNAALCQSQLEAALAKALSTDETTASPDSSSEKKNAAPLVCKDVPLHSLPKMMAHNRPRKTHATHILDMDIDEIAALESPGTAAATAKKQEQFAAALRQIKLDLDRTFPTHRMFSGSDLTGRSMMFNVLAQYAKYNPTVGYCQGMSSIAAMLLMHLDEESTFWALVSIFERPKYLSGYYDTSLHRIQHHADVFNKILSIKFPALSTHLENLGIHPLMYTVPWFMCMFTSLPCWDTVLAIWDMLMLEGVVTIFRVAICLMDVCKEELLAMDGVEQILPYLQHPPVNRVMRNVFVPKLLECDISKAHIDAAEGLLKAESAPVAVEAVAQDSLPESTKPVNDENESSNGAIKGSLVKATDSGAVPKASRFKRLLSNMATSKAKAAISRSISSSALKDASNRVPSNLRARLSRNNPRSQPKLSVEPSASSMEEATCGSNSALPQGEAANYHPLLIENDEEGAGDRSFLDASFVSLRSTSSPTRSVPRFNGNMSMIVSSGGMDLDDDEVCQPVQALPEVQDLNMSVDSALFFASRNKAHGYGAAGATARSRQVRITSPVSGSYVRSGWGDRTLPMVSPMATPSSRKLVKGSPSQMLSFREFNTTTPLRQTQTKQLKPFTGAKKRELATAVTPGAHSSLRAAPSANTGQSHIKPSRPLAAVPIRQIHIPNSMLSSSSSPAASPFLVRGQLLRSAARNNAAGKGASPGAFSPSSRKVRVNATQSPHSEAKRRFASPGAFSLNSPGGRSLDSLGAMTPEVSMSPDVELCEMTPVVMSRSRAAACTQNIFLDMD</sequence>
<feature type="region of interest" description="Disordered" evidence="1">
    <location>
        <begin position="817"/>
        <end position="869"/>
    </location>
</feature>
<feature type="compositionally biased region" description="Polar residues" evidence="1">
    <location>
        <begin position="534"/>
        <end position="564"/>
    </location>
</feature>
<protein>
    <submittedName>
        <fullName evidence="3">Gh regulated tbc protein-1</fullName>
    </submittedName>
</protein>
<dbReference type="eggNOG" id="KOG2221">
    <property type="taxonomic scope" value="Eukaryota"/>
</dbReference>
<dbReference type="PROSITE" id="PS50086">
    <property type="entry name" value="TBC_RABGAP"/>
    <property type="match status" value="1"/>
</dbReference>
<dbReference type="PhylomeDB" id="A0A0D2U3A2"/>
<dbReference type="PANTHER" id="PTHR47219:SF9">
    <property type="entry name" value="GTPASE ACTIVATING PROTEIN AND CENTROSOME-ASSOCIATED, ISOFORM B"/>
    <property type="match status" value="1"/>
</dbReference>
<feature type="region of interest" description="Disordered" evidence="1">
    <location>
        <begin position="454"/>
        <end position="477"/>
    </location>
</feature>
<accession>A0A0D2U3A2</accession>
<organism evidence="3 4">
    <name type="scientific">Capsaspora owczarzaki (strain ATCC 30864)</name>
    <dbReference type="NCBI Taxonomy" id="595528"/>
    <lineage>
        <taxon>Eukaryota</taxon>
        <taxon>Filasterea</taxon>
        <taxon>Capsaspora</taxon>
    </lineage>
</organism>
<dbReference type="Pfam" id="PF00566">
    <property type="entry name" value="RabGAP-TBC"/>
    <property type="match status" value="1"/>
</dbReference>
<dbReference type="FunFam" id="1.10.8.270:FF:000016">
    <property type="entry name" value="TBC1 domain family member 2A"/>
    <property type="match status" value="1"/>
</dbReference>
<evidence type="ECO:0000256" key="1">
    <source>
        <dbReference type="SAM" id="MobiDB-lite"/>
    </source>
</evidence>
<feature type="region of interest" description="Disordered" evidence="1">
    <location>
        <begin position="512"/>
        <end position="565"/>
    </location>
</feature>
<dbReference type="GO" id="GO:0005096">
    <property type="term" value="F:GTPase activator activity"/>
    <property type="evidence" value="ECO:0007669"/>
    <property type="project" value="TreeGrafter"/>
</dbReference>
<dbReference type="FunFam" id="1.10.472.80:FF:000008">
    <property type="entry name" value="TBC1 domain family member 10A"/>
    <property type="match status" value="1"/>
</dbReference>
<dbReference type="InParanoid" id="A0A0D2U3A2"/>
<dbReference type="AlphaFoldDB" id="A0A0D2U3A2"/>
<dbReference type="GO" id="GO:0031267">
    <property type="term" value="F:small GTPase binding"/>
    <property type="evidence" value="ECO:0007669"/>
    <property type="project" value="TreeGrafter"/>
</dbReference>
<dbReference type="OrthoDB" id="294251at2759"/>
<evidence type="ECO:0000313" key="4">
    <source>
        <dbReference type="Proteomes" id="UP000008743"/>
    </source>
</evidence>
<gene>
    <name evidence="3" type="ORF">CAOG_001088</name>
</gene>
<dbReference type="InterPro" id="IPR035969">
    <property type="entry name" value="Rab-GAP_TBC_sf"/>
</dbReference>
<dbReference type="InterPro" id="IPR050302">
    <property type="entry name" value="Rab_GAP_TBC_domain"/>
</dbReference>
<feature type="domain" description="Rab-GAP TBC" evidence="2">
    <location>
        <begin position="70"/>
        <end position="373"/>
    </location>
</feature>
<dbReference type="SMART" id="SM00164">
    <property type="entry name" value="TBC"/>
    <property type="match status" value="1"/>
</dbReference>